<dbReference type="RefSeq" id="WP_141886129.1">
    <property type="nucleotide sequence ID" value="NZ_BAAAUY010000013.1"/>
</dbReference>
<evidence type="ECO:0000313" key="4">
    <source>
        <dbReference type="Proteomes" id="UP000319094"/>
    </source>
</evidence>
<dbReference type="AlphaFoldDB" id="A0A542Y3R5"/>
<evidence type="ECO:0000313" key="3">
    <source>
        <dbReference type="EMBL" id="TQL42716.1"/>
    </source>
</evidence>
<evidence type="ECO:0000256" key="1">
    <source>
        <dbReference type="SAM" id="MobiDB-lite"/>
    </source>
</evidence>
<feature type="region of interest" description="Disordered" evidence="1">
    <location>
        <begin position="1"/>
        <end position="23"/>
    </location>
</feature>
<sequence>MAAIADKSINAVDAPKGAGAKKSKKKIFAIAAAVALVLGGGIASAVAVSNSNAETERLCVVATESATQARTTAKTAQQGADAALAAVEDTTLPESAGTSTKYADRKAVEEVKAQKAEGDKPEVKAVPARQSGADFVGDVTDAKAELTKAEKALADTCETREDVTAIDAQVTAVTDAAKKLDSASTALTEDFALFQADEAARLAAEKKAAEEAAAAEAARIAAEQAATEEAARQAEQESWDNSYDDGYDDGYYNPGNGGGGGTMIVPPNGGGGCPPGMSQSPNGEGCS</sequence>
<feature type="transmembrane region" description="Helical" evidence="2">
    <location>
        <begin position="27"/>
        <end position="48"/>
    </location>
</feature>
<name>A0A542Y3R5_9MICO</name>
<feature type="compositionally biased region" description="Gly residues" evidence="1">
    <location>
        <begin position="255"/>
        <end position="274"/>
    </location>
</feature>
<gene>
    <name evidence="3" type="ORF">FB468_0721</name>
</gene>
<comment type="caution">
    <text evidence="3">The sequence shown here is derived from an EMBL/GenBank/DDBJ whole genome shotgun (WGS) entry which is preliminary data.</text>
</comment>
<evidence type="ECO:0000256" key="2">
    <source>
        <dbReference type="SAM" id="Phobius"/>
    </source>
</evidence>
<keyword evidence="2" id="KW-0472">Membrane</keyword>
<proteinExistence type="predicted"/>
<accession>A0A542Y3R5</accession>
<feature type="compositionally biased region" description="Polar residues" evidence="1">
    <location>
        <begin position="277"/>
        <end position="287"/>
    </location>
</feature>
<feature type="region of interest" description="Disordered" evidence="1">
    <location>
        <begin position="220"/>
        <end position="287"/>
    </location>
</feature>
<dbReference type="EMBL" id="VFON01000001">
    <property type="protein sequence ID" value="TQL42716.1"/>
    <property type="molecule type" value="Genomic_DNA"/>
</dbReference>
<keyword evidence="2" id="KW-0812">Transmembrane</keyword>
<protein>
    <submittedName>
        <fullName evidence="3">Uncharacterized protein</fullName>
    </submittedName>
</protein>
<keyword evidence="4" id="KW-1185">Reference proteome</keyword>
<organism evidence="3 4">
    <name type="scientific">Leucobacter komagatae</name>
    <dbReference type="NCBI Taxonomy" id="55969"/>
    <lineage>
        <taxon>Bacteria</taxon>
        <taxon>Bacillati</taxon>
        <taxon>Actinomycetota</taxon>
        <taxon>Actinomycetes</taxon>
        <taxon>Micrococcales</taxon>
        <taxon>Microbacteriaceae</taxon>
        <taxon>Leucobacter</taxon>
    </lineage>
</organism>
<dbReference type="Proteomes" id="UP000319094">
    <property type="component" value="Unassembled WGS sequence"/>
</dbReference>
<keyword evidence="2" id="KW-1133">Transmembrane helix</keyword>
<reference evidence="3 4" key="1">
    <citation type="submission" date="2019-06" db="EMBL/GenBank/DDBJ databases">
        <title>Sequencing the genomes of 1000 actinobacteria strains.</title>
        <authorList>
            <person name="Klenk H.-P."/>
        </authorList>
    </citation>
    <scope>NUCLEOTIDE SEQUENCE [LARGE SCALE GENOMIC DNA]</scope>
    <source>
        <strain evidence="3 4">DSM 8803</strain>
    </source>
</reference>
<dbReference type="OrthoDB" id="4991331at2"/>